<organism evidence="2 3">
    <name type="scientific">Tamaricihabitans halophyticus</name>
    <dbReference type="NCBI Taxonomy" id="1262583"/>
    <lineage>
        <taxon>Bacteria</taxon>
        <taxon>Bacillati</taxon>
        <taxon>Actinomycetota</taxon>
        <taxon>Actinomycetes</taxon>
        <taxon>Pseudonocardiales</taxon>
        <taxon>Pseudonocardiaceae</taxon>
        <taxon>Tamaricihabitans</taxon>
    </lineage>
</organism>
<dbReference type="AlphaFoldDB" id="A0A4R2QYF3"/>
<feature type="region of interest" description="Disordered" evidence="1">
    <location>
        <begin position="45"/>
        <end position="64"/>
    </location>
</feature>
<accession>A0A4R2QYF3</accession>
<reference evidence="2 3" key="1">
    <citation type="submission" date="2019-03" db="EMBL/GenBank/DDBJ databases">
        <title>Genomic Encyclopedia of Type Strains, Phase IV (KMG-IV): sequencing the most valuable type-strain genomes for metagenomic binning, comparative biology and taxonomic classification.</title>
        <authorList>
            <person name="Goeker M."/>
        </authorList>
    </citation>
    <scope>NUCLEOTIDE SEQUENCE [LARGE SCALE GENOMIC DNA]</scope>
    <source>
        <strain evidence="2 3">DSM 45765</strain>
    </source>
</reference>
<keyword evidence="3" id="KW-1185">Reference proteome</keyword>
<name>A0A4R2QYF3_9PSEU</name>
<comment type="caution">
    <text evidence="2">The sequence shown here is derived from an EMBL/GenBank/DDBJ whole genome shotgun (WGS) entry which is preliminary data.</text>
</comment>
<dbReference type="Proteomes" id="UP000294911">
    <property type="component" value="Unassembled WGS sequence"/>
</dbReference>
<protein>
    <recommendedName>
        <fullName evidence="4">J domain-containing protein</fullName>
    </recommendedName>
</protein>
<evidence type="ECO:0008006" key="4">
    <source>
        <dbReference type="Google" id="ProtNLM"/>
    </source>
</evidence>
<dbReference type="EMBL" id="SLXQ01000002">
    <property type="protein sequence ID" value="TCP55282.1"/>
    <property type="molecule type" value="Genomic_DNA"/>
</dbReference>
<evidence type="ECO:0000313" key="3">
    <source>
        <dbReference type="Proteomes" id="UP000294911"/>
    </source>
</evidence>
<gene>
    <name evidence="2" type="ORF">EV191_102494</name>
</gene>
<dbReference type="SUPFAM" id="SSF46565">
    <property type="entry name" value="Chaperone J-domain"/>
    <property type="match status" value="1"/>
</dbReference>
<proteinExistence type="predicted"/>
<sequence length="95" mass="11285">MRWGRAVTEEERRAAFLAFIRAHHPDTGGDPEVFKAGLARFERMAEESARSTQQAEHTDPYDAPIEIVRRPRGLRLPLFYLRRWRERRNRAPRVE</sequence>
<evidence type="ECO:0000313" key="2">
    <source>
        <dbReference type="EMBL" id="TCP55282.1"/>
    </source>
</evidence>
<evidence type="ECO:0000256" key="1">
    <source>
        <dbReference type="SAM" id="MobiDB-lite"/>
    </source>
</evidence>
<dbReference type="InterPro" id="IPR036869">
    <property type="entry name" value="J_dom_sf"/>
</dbReference>